<dbReference type="OrthoDB" id="2425321at2759"/>
<accession>A0A9P7FMC3</accession>
<reference evidence="2" key="2">
    <citation type="submission" date="2021-10" db="EMBL/GenBank/DDBJ databases">
        <title>Phylogenomics reveals ancestral predisposition of the termite-cultivated fungus Termitomyces towards a domesticated lifestyle.</title>
        <authorList>
            <person name="Auxier B."/>
            <person name="Grum-Grzhimaylo A."/>
            <person name="Cardenas M.E."/>
            <person name="Lodge J.D."/>
            <person name="Laessoe T."/>
            <person name="Pedersen O."/>
            <person name="Smith M.E."/>
            <person name="Kuyper T.W."/>
            <person name="Franco-Molano E.A."/>
            <person name="Baroni T.J."/>
            <person name="Aanen D.K."/>
        </authorList>
    </citation>
    <scope>NUCLEOTIDE SEQUENCE</scope>
    <source>
        <strain evidence="2">AP01</strain>
        <tissue evidence="2">Mycelium</tissue>
    </source>
</reference>
<dbReference type="EMBL" id="JABCKV010006341">
    <property type="protein sequence ID" value="KAG5633199.1"/>
    <property type="molecule type" value="Genomic_DNA"/>
</dbReference>
<feature type="non-terminal residue" evidence="2">
    <location>
        <position position="1"/>
    </location>
</feature>
<proteinExistence type="predicted"/>
<sequence length="127" mass="14306">HQYNHYVPAASPTKGVYPYPYSYSKDGKEEEKDWNGDGDAGDSSIRRGSRVQRHRYSKSLTAEEGEWTRRSRSRADTVPSSEASSNNPKAWTPEQLASNVPEIAEFVLEHEVSGRAFLRFDEGVLDA</sequence>
<feature type="compositionally biased region" description="Basic residues" evidence="1">
    <location>
        <begin position="47"/>
        <end position="57"/>
    </location>
</feature>
<comment type="caution">
    <text evidence="2">The sequence shown here is derived from an EMBL/GenBank/DDBJ whole genome shotgun (WGS) entry which is preliminary data.</text>
</comment>
<dbReference type="Proteomes" id="UP000775547">
    <property type="component" value="Unassembled WGS sequence"/>
</dbReference>
<evidence type="ECO:0000313" key="3">
    <source>
        <dbReference type="Proteomes" id="UP000775547"/>
    </source>
</evidence>
<gene>
    <name evidence="2" type="ORF">DXG03_008059</name>
</gene>
<feature type="compositionally biased region" description="Polar residues" evidence="1">
    <location>
        <begin position="78"/>
        <end position="89"/>
    </location>
</feature>
<feature type="compositionally biased region" description="Basic and acidic residues" evidence="1">
    <location>
        <begin position="25"/>
        <end position="35"/>
    </location>
</feature>
<feature type="compositionally biased region" description="Basic and acidic residues" evidence="1">
    <location>
        <begin position="66"/>
        <end position="75"/>
    </location>
</feature>
<dbReference type="AlphaFoldDB" id="A0A9P7FMC3"/>
<protein>
    <submittedName>
        <fullName evidence="2">Uncharacterized protein</fullName>
    </submittedName>
</protein>
<keyword evidence="3" id="KW-1185">Reference proteome</keyword>
<feature type="region of interest" description="Disordered" evidence="1">
    <location>
        <begin position="1"/>
        <end position="96"/>
    </location>
</feature>
<evidence type="ECO:0000256" key="1">
    <source>
        <dbReference type="SAM" id="MobiDB-lite"/>
    </source>
</evidence>
<name>A0A9P7FMC3_9AGAR</name>
<organism evidence="2 3">
    <name type="scientific">Asterophora parasitica</name>
    <dbReference type="NCBI Taxonomy" id="117018"/>
    <lineage>
        <taxon>Eukaryota</taxon>
        <taxon>Fungi</taxon>
        <taxon>Dikarya</taxon>
        <taxon>Basidiomycota</taxon>
        <taxon>Agaricomycotina</taxon>
        <taxon>Agaricomycetes</taxon>
        <taxon>Agaricomycetidae</taxon>
        <taxon>Agaricales</taxon>
        <taxon>Tricholomatineae</taxon>
        <taxon>Lyophyllaceae</taxon>
        <taxon>Asterophora</taxon>
    </lineage>
</organism>
<reference evidence="2" key="1">
    <citation type="submission" date="2020-07" db="EMBL/GenBank/DDBJ databases">
        <authorList>
            <person name="Nieuwenhuis M."/>
            <person name="Van De Peppel L.J.J."/>
        </authorList>
    </citation>
    <scope>NUCLEOTIDE SEQUENCE</scope>
    <source>
        <strain evidence="2">AP01</strain>
        <tissue evidence="2">Mycelium</tissue>
    </source>
</reference>
<evidence type="ECO:0000313" key="2">
    <source>
        <dbReference type="EMBL" id="KAG5633199.1"/>
    </source>
</evidence>